<protein>
    <submittedName>
        <fullName evidence="1">Uncharacterized protein</fullName>
    </submittedName>
</protein>
<proteinExistence type="predicted"/>
<organism evidence="1">
    <name type="scientific">Rickettsia oklahomensis</name>
    <dbReference type="NCBI Taxonomy" id="3141789"/>
    <lineage>
        <taxon>Bacteria</taxon>
        <taxon>Pseudomonadati</taxon>
        <taxon>Pseudomonadota</taxon>
        <taxon>Alphaproteobacteria</taxon>
        <taxon>Rickettsiales</taxon>
        <taxon>Rickettsiaceae</taxon>
        <taxon>Rickettsieae</taxon>
        <taxon>Rickettsia</taxon>
        <taxon>belli group</taxon>
    </lineage>
</organism>
<sequence>MTVIKRFEYKYWIVNMKTTPTPKDQNINNSSDCICMQSLELLEILKKLRIHLQSL</sequence>
<gene>
    <name evidence="1" type="ORF">AAGW17_00120</name>
</gene>
<dbReference type="AlphaFoldDB" id="A0AAU7BYX8"/>
<dbReference type="KEGG" id="rof:AAGW17_00120"/>
<dbReference type="EMBL" id="CP157197">
    <property type="protein sequence ID" value="XBG66325.1"/>
    <property type="molecule type" value="Genomic_DNA"/>
</dbReference>
<name>A0AAU7BYX8_9RICK</name>
<reference evidence="1" key="1">
    <citation type="submission" date="2024-05" db="EMBL/GenBank/DDBJ databases">
        <title>Characterization of a novel Rickettsia species. (Rickettsia oklahomia sp. nov.) from Amblyomma americanum ticks.</title>
        <authorList>
            <person name="Korla P.K."/>
            <person name="Karounos M."/>
            <person name="Wilson J.M."/>
            <person name="Little S.E."/>
            <person name="Qurollo B.A."/>
        </authorList>
    </citation>
    <scope>NUCLEOTIDE SEQUENCE</scope>
    <source>
        <strain evidence="1">Oklahoma-10</strain>
    </source>
</reference>
<dbReference type="RefSeq" id="WP_347938942.1">
    <property type="nucleotide sequence ID" value="NZ_CP157197.1"/>
</dbReference>
<evidence type="ECO:0000313" key="1">
    <source>
        <dbReference type="EMBL" id="XBG66325.1"/>
    </source>
</evidence>
<accession>A0AAU7BYX8</accession>